<comment type="function">
    <text evidence="6 8">Allows the formation of correctly charged Gln-tRNA(Gln) through the transamidation of misacylated Glu-tRNA(Gln) in organisms which lack glutaminyl-tRNA synthetase. The reaction takes place in the presence of glutamine and ATP through an activated gamma-phospho-Glu-tRNA(Gln).</text>
</comment>
<name>A0ABS6G6M7_9FIRM</name>
<evidence type="ECO:0000256" key="5">
    <source>
        <dbReference type="ARBA" id="ARBA00022917"/>
    </source>
</evidence>
<evidence type="ECO:0000256" key="8">
    <source>
        <dbReference type="HAMAP-Rule" id="MF_00120"/>
    </source>
</evidence>
<evidence type="ECO:0000256" key="3">
    <source>
        <dbReference type="ARBA" id="ARBA00022741"/>
    </source>
</evidence>
<evidence type="ECO:0000256" key="4">
    <source>
        <dbReference type="ARBA" id="ARBA00022840"/>
    </source>
</evidence>
<dbReference type="PROSITE" id="PS00571">
    <property type="entry name" value="AMIDASES"/>
    <property type="match status" value="1"/>
</dbReference>
<keyword evidence="3 8" id="KW-0547">Nucleotide-binding</keyword>
<feature type="domain" description="Amidase" evidence="9">
    <location>
        <begin position="24"/>
        <end position="466"/>
    </location>
</feature>
<sequence length="484" mass="53390">MELYNLSMYEIKNKIEKKEIKAVEVLESTLKRIDSVEDKVQSYLTLTEDIAFCKANEIDKKIANNKAIGELGGIPMAIKDNICTEEILTTCASKMLHNFIPPYSATVYEKLLMEDGVMLGKTNMDEFAMGSSTENSFYKTTKNPWDISKVPGGSSGGSASAVAAGEAFFALGSDTGGSIRQPAAFCGVVGLKPTYGLVSRYGLVAMANSLDHIGPITKDVTDCALVLNAITGYDSKDGTSIKRDKIDYLKTLNEGIKGLRIAIPREYFDENLSEPVRKALIEAIQVFENLGAVCEEVSLPNTKYAMAVYYIISQSEVSLALARFDGIRYGHRALNYTNIEELVKYTRSEGFGPEVKRRIVLGTHWLSGDKYKEYYQKANEVRKLIKLDFNNIFSNYDVVLMPTSATTAFELGSSQEKPLAREKLDGYTVAANLAGIPAISIPCGFDKGLPIGMQLMGKDFDEETLLRVARAFERNTSLNHKLSL</sequence>
<evidence type="ECO:0000256" key="7">
    <source>
        <dbReference type="ARBA" id="ARBA00047407"/>
    </source>
</evidence>
<feature type="active site" description="Acyl-ester intermediate" evidence="8">
    <location>
        <position position="178"/>
    </location>
</feature>
<evidence type="ECO:0000256" key="2">
    <source>
        <dbReference type="ARBA" id="ARBA00022598"/>
    </source>
</evidence>
<gene>
    <name evidence="8 10" type="primary">gatA</name>
    <name evidence="10" type="ORF">KQI88_16540</name>
</gene>
<keyword evidence="2 8" id="KW-0436">Ligase</keyword>
<evidence type="ECO:0000256" key="6">
    <source>
        <dbReference type="ARBA" id="ARBA00025295"/>
    </source>
</evidence>
<evidence type="ECO:0000313" key="11">
    <source>
        <dbReference type="Proteomes" id="UP000779508"/>
    </source>
</evidence>
<accession>A0ABS6G6M7</accession>
<keyword evidence="4 8" id="KW-0067">ATP-binding</keyword>
<comment type="subunit">
    <text evidence="8">Heterotrimer of A, B and C subunits.</text>
</comment>
<organism evidence="10 11">
    <name type="scientific">Alkaliphilus flagellatus</name>
    <dbReference type="NCBI Taxonomy" id="2841507"/>
    <lineage>
        <taxon>Bacteria</taxon>
        <taxon>Bacillati</taxon>
        <taxon>Bacillota</taxon>
        <taxon>Clostridia</taxon>
        <taxon>Peptostreptococcales</taxon>
        <taxon>Natronincolaceae</taxon>
        <taxon>Alkaliphilus</taxon>
    </lineage>
</organism>
<dbReference type="PANTHER" id="PTHR11895:SF151">
    <property type="entry name" value="GLUTAMYL-TRNA(GLN) AMIDOTRANSFERASE SUBUNIT A"/>
    <property type="match status" value="1"/>
</dbReference>
<dbReference type="EMBL" id="JAHLQK010000007">
    <property type="protein sequence ID" value="MBU5678029.1"/>
    <property type="molecule type" value="Genomic_DNA"/>
</dbReference>
<dbReference type="NCBIfam" id="TIGR00132">
    <property type="entry name" value="gatA"/>
    <property type="match status" value="1"/>
</dbReference>
<proteinExistence type="inferred from homology"/>
<dbReference type="Pfam" id="PF01425">
    <property type="entry name" value="Amidase"/>
    <property type="match status" value="1"/>
</dbReference>
<feature type="active site" description="Charge relay system" evidence="8">
    <location>
        <position position="79"/>
    </location>
</feature>
<keyword evidence="5 8" id="KW-0648">Protein biosynthesis</keyword>
<comment type="catalytic activity">
    <reaction evidence="7 8">
        <text>L-glutamyl-tRNA(Gln) + L-glutamine + ATP + H2O = L-glutaminyl-tRNA(Gln) + L-glutamate + ADP + phosphate + H(+)</text>
        <dbReference type="Rhea" id="RHEA:17521"/>
        <dbReference type="Rhea" id="RHEA-COMP:9681"/>
        <dbReference type="Rhea" id="RHEA-COMP:9684"/>
        <dbReference type="ChEBI" id="CHEBI:15377"/>
        <dbReference type="ChEBI" id="CHEBI:15378"/>
        <dbReference type="ChEBI" id="CHEBI:29985"/>
        <dbReference type="ChEBI" id="CHEBI:30616"/>
        <dbReference type="ChEBI" id="CHEBI:43474"/>
        <dbReference type="ChEBI" id="CHEBI:58359"/>
        <dbReference type="ChEBI" id="CHEBI:78520"/>
        <dbReference type="ChEBI" id="CHEBI:78521"/>
        <dbReference type="ChEBI" id="CHEBI:456216"/>
        <dbReference type="EC" id="6.3.5.7"/>
    </reaction>
</comment>
<feature type="active site" description="Charge relay system" evidence="8">
    <location>
        <position position="154"/>
    </location>
</feature>
<dbReference type="Proteomes" id="UP000779508">
    <property type="component" value="Unassembled WGS sequence"/>
</dbReference>
<dbReference type="InterPro" id="IPR000120">
    <property type="entry name" value="Amidase"/>
</dbReference>
<protein>
    <recommendedName>
        <fullName evidence="8">Glutamyl-tRNA(Gln) amidotransferase subunit A</fullName>
        <shortName evidence="8">Glu-ADT subunit A</shortName>
        <ecNumber evidence="8">6.3.5.7</ecNumber>
    </recommendedName>
</protein>
<dbReference type="InterPro" id="IPR020556">
    <property type="entry name" value="Amidase_CS"/>
</dbReference>
<dbReference type="PANTHER" id="PTHR11895">
    <property type="entry name" value="TRANSAMIDASE"/>
    <property type="match status" value="1"/>
</dbReference>
<dbReference type="HAMAP" id="MF_00120">
    <property type="entry name" value="GatA"/>
    <property type="match status" value="1"/>
</dbReference>
<keyword evidence="11" id="KW-1185">Reference proteome</keyword>
<comment type="similarity">
    <text evidence="1 8">Belongs to the amidase family. GatA subfamily.</text>
</comment>
<reference evidence="10 11" key="1">
    <citation type="submission" date="2021-06" db="EMBL/GenBank/DDBJ databases">
        <authorList>
            <person name="Sun Q."/>
            <person name="Li D."/>
        </authorList>
    </citation>
    <scope>NUCLEOTIDE SEQUENCE [LARGE SCALE GENOMIC DNA]</scope>
    <source>
        <strain evidence="10 11">MSJ-5</strain>
    </source>
</reference>
<dbReference type="EC" id="6.3.5.7" evidence="8"/>
<evidence type="ECO:0000259" key="9">
    <source>
        <dbReference type="Pfam" id="PF01425"/>
    </source>
</evidence>
<dbReference type="InterPro" id="IPR023631">
    <property type="entry name" value="Amidase_dom"/>
</dbReference>
<comment type="caution">
    <text evidence="10">The sequence shown here is derived from an EMBL/GenBank/DDBJ whole genome shotgun (WGS) entry which is preliminary data.</text>
</comment>
<evidence type="ECO:0000313" key="10">
    <source>
        <dbReference type="EMBL" id="MBU5678029.1"/>
    </source>
</evidence>
<evidence type="ECO:0000256" key="1">
    <source>
        <dbReference type="ARBA" id="ARBA00008069"/>
    </source>
</evidence>
<dbReference type="InterPro" id="IPR004412">
    <property type="entry name" value="GatA"/>
</dbReference>